<proteinExistence type="predicted"/>
<keyword evidence="4" id="KW-1185">Reference proteome</keyword>
<keyword evidence="2" id="KW-0812">Transmembrane</keyword>
<name>A0AAN6PI86_9PEZI</name>
<evidence type="ECO:0000313" key="3">
    <source>
        <dbReference type="EMBL" id="KAK4041351.1"/>
    </source>
</evidence>
<evidence type="ECO:0000313" key="4">
    <source>
        <dbReference type="Proteomes" id="UP001303115"/>
    </source>
</evidence>
<keyword evidence="2" id="KW-1133">Transmembrane helix</keyword>
<feature type="transmembrane region" description="Helical" evidence="2">
    <location>
        <begin position="64"/>
        <end position="85"/>
    </location>
</feature>
<feature type="transmembrane region" description="Helical" evidence="2">
    <location>
        <begin position="21"/>
        <end position="44"/>
    </location>
</feature>
<organism evidence="3 4">
    <name type="scientific">Parachaetomium inaequale</name>
    <dbReference type="NCBI Taxonomy" id="2588326"/>
    <lineage>
        <taxon>Eukaryota</taxon>
        <taxon>Fungi</taxon>
        <taxon>Dikarya</taxon>
        <taxon>Ascomycota</taxon>
        <taxon>Pezizomycotina</taxon>
        <taxon>Sordariomycetes</taxon>
        <taxon>Sordariomycetidae</taxon>
        <taxon>Sordariales</taxon>
        <taxon>Chaetomiaceae</taxon>
        <taxon>Parachaetomium</taxon>
    </lineage>
</organism>
<keyword evidence="2" id="KW-0472">Membrane</keyword>
<dbReference type="EMBL" id="MU854359">
    <property type="protein sequence ID" value="KAK4041351.1"/>
    <property type="molecule type" value="Genomic_DNA"/>
</dbReference>
<evidence type="ECO:0000256" key="1">
    <source>
        <dbReference type="SAM" id="MobiDB-lite"/>
    </source>
</evidence>
<gene>
    <name evidence="3" type="ORF">C8A01DRAFT_14909</name>
</gene>
<reference evidence="4" key="1">
    <citation type="journal article" date="2023" name="Mol. Phylogenet. Evol.">
        <title>Genome-scale phylogeny and comparative genomics of the fungal order Sordariales.</title>
        <authorList>
            <person name="Hensen N."/>
            <person name="Bonometti L."/>
            <person name="Westerberg I."/>
            <person name="Brannstrom I.O."/>
            <person name="Guillou S."/>
            <person name="Cros-Aarteil S."/>
            <person name="Calhoun S."/>
            <person name="Haridas S."/>
            <person name="Kuo A."/>
            <person name="Mondo S."/>
            <person name="Pangilinan J."/>
            <person name="Riley R."/>
            <person name="LaButti K."/>
            <person name="Andreopoulos B."/>
            <person name="Lipzen A."/>
            <person name="Chen C."/>
            <person name="Yan M."/>
            <person name="Daum C."/>
            <person name="Ng V."/>
            <person name="Clum A."/>
            <person name="Steindorff A."/>
            <person name="Ohm R.A."/>
            <person name="Martin F."/>
            <person name="Silar P."/>
            <person name="Natvig D.O."/>
            <person name="Lalanne C."/>
            <person name="Gautier V."/>
            <person name="Ament-Velasquez S.L."/>
            <person name="Kruys A."/>
            <person name="Hutchinson M.I."/>
            <person name="Powell A.J."/>
            <person name="Barry K."/>
            <person name="Miller A.N."/>
            <person name="Grigoriev I.V."/>
            <person name="Debuchy R."/>
            <person name="Gladieux P."/>
            <person name="Hiltunen Thoren M."/>
            <person name="Johannesson H."/>
        </authorList>
    </citation>
    <scope>NUCLEOTIDE SEQUENCE [LARGE SCALE GENOMIC DNA]</scope>
    <source>
        <strain evidence="4">CBS 284.82</strain>
    </source>
</reference>
<protein>
    <submittedName>
        <fullName evidence="3">Uncharacterized protein</fullName>
    </submittedName>
</protein>
<evidence type="ECO:0000256" key="2">
    <source>
        <dbReference type="SAM" id="Phobius"/>
    </source>
</evidence>
<feature type="region of interest" description="Disordered" evidence="1">
    <location>
        <begin position="89"/>
        <end position="109"/>
    </location>
</feature>
<dbReference type="AlphaFoldDB" id="A0AAN6PI86"/>
<dbReference type="Proteomes" id="UP001303115">
    <property type="component" value="Unassembled WGS sequence"/>
</dbReference>
<sequence>MAVTSAITDLVKSAGELLSSVLGAAYAIVHSFISGLLGLFAGFFAFVGDVGKGVLDLAGGVGKFVAANAAILAVIAAAGYAYVRFVQQPQQQGRKPAVVNGAGAGKKTN</sequence>
<comment type="caution">
    <text evidence="3">The sequence shown here is derived from an EMBL/GenBank/DDBJ whole genome shotgun (WGS) entry which is preliminary data.</text>
</comment>
<accession>A0AAN6PI86</accession>